<comment type="caution">
    <text evidence="6">The sequence shown here is derived from an EMBL/GenBank/DDBJ whole genome shotgun (WGS) entry which is preliminary data.</text>
</comment>
<evidence type="ECO:0000256" key="2">
    <source>
        <dbReference type="ARBA" id="ARBA00022741"/>
    </source>
</evidence>
<evidence type="ECO:0000256" key="4">
    <source>
        <dbReference type="SAM" id="MobiDB-lite"/>
    </source>
</evidence>
<feature type="compositionally biased region" description="Pro residues" evidence="4">
    <location>
        <begin position="108"/>
        <end position="130"/>
    </location>
</feature>
<dbReference type="Proteomes" id="UP000289437">
    <property type="component" value="Unassembled WGS sequence"/>
</dbReference>
<evidence type="ECO:0000313" key="6">
    <source>
        <dbReference type="EMBL" id="RXH56524.1"/>
    </source>
</evidence>
<name>A0A4V1L5P9_9BACT</name>
<proteinExistence type="inferred from homology"/>
<keyword evidence="3" id="KW-0067">ATP-binding</keyword>
<gene>
    <name evidence="6" type="ORF">GRAN_3381</name>
</gene>
<reference evidence="7" key="2">
    <citation type="submission" date="2019-02" db="EMBL/GenBank/DDBJ databases">
        <title>Granulicella sibirica sp. nov., a psychrotolerant acidobacterium isolated from an organic soil layer in forested tundra, West Siberia.</title>
        <authorList>
            <person name="Oshkin I.Y."/>
            <person name="Kulichevskaya I.S."/>
            <person name="Rijpstra W.I.C."/>
            <person name="Sinninghe Damste J.S."/>
            <person name="Rakitin A.L."/>
            <person name="Ravin N.V."/>
            <person name="Dedysh S.N."/>
        </authorList>
    </citation>
    <scope>NUCLEOTIDE SEQUENCE [LARGE SCALE GENOMIC DNA]</scope>
    <source>
        <strain evidence="7">AF10</strain>
    </source>
</reference>
<feature type="region of interest" description="Disordered" evidence="4">
    <location>
        <begin position="32"/>
        <end position="62"/>
    </location>
</feature>
<dbReference type="Gene3D" id="3.40.50.300">
    <property type="entry name" value="P-loop containing nucleotide triphosphate hydrolases"/>
    <property type="match status" value="1"/>
</dbReference>
<dbReference type="InterPro" id="IPR027417">
    <property type="entry name" value="P-loop_NTPase"/>
</dbReference>
<dbReference type="Pfam" id="PF22977">
    <property type="entry name" value="WHD"/>
    <property type="match status" value="1"/>
</dbReference>
<feature type="region of interest" description="Disordered" evidence="4">
    <location>
        <begin position="95"/>
        <end position="134"/>
    </location>
</feature>
<comment type="similarity">
    <text evidence="1">Belongs to the AAA ATPase family.</text>
</comment>
<keyword evidence="2" id="KW-0547">Nucleotide-binding</keyword>
<evidence type="ECO:0000313" key="7">
    <source>
        <dbReference type="Proteomes" id="UP000289437"/>
    </source>
</evidence>
<evidence type="ECO:0000256" key="3">
    <source>
        <dbReference type="ARBA" id="ARBA00022840"/>
    </source>
</evidence>
<protein>
    <submittedName>
        <fullName evidence="6">ATPase, AAA family</fullName>
    </submittedName>
</protein>
<dbReference type="GO" id="GO:0005524">
    <property type="term" value="F:ATP binding"/>
    <property type="evidence" value="ECO:0007669"/>
    <property type="project" value="UniProtKB-KW"/>
</dbReference>
<dbReference type="RefSeq" id="WP_128913967.1">
    <property type="nucleotide sequence ID" value="NZ_RDSM01000002.1"/>
</dbReference>
<dbReference type="InterPro" id="IPR003593">
    <property type="entry name" value="AAA+_ATPase"/>
</dbReference>
<dbReference type="PANTHER" id="PTHR23073">
    <property type="entry name" value="26S PROTEASOME REGULATORY SUBUNIT"/>
    <property type="match status" value="1"/>
</dbReference>
<evidence type="ECO:0000256" key="1">
    <source>
        <dbReference type="ARBA" id="ARBA00006914"/>
    </source>
</evidence>
<dbReference type="Pfam" id="PF00004">
    <property type="entry name" value="AAA"/>
    <property type="match status" value="1"/>
</dbReference>
<dbReference type="InterPro" id="IPR003959">
    <property type="entry name" value="ATPase_AAA_core"/>
</dbReference>
<keyword evidence="7" id="KW-1185">Reference proteome</keyword>
<organism evidence="6 7">
    <name type="scientific">Granulicella sibirica</name>
    <dbReference type="NCBI Taxonomy" id="2479048"/>
    <lineage>
        <taxon>Bacteria</taxon>
        <taxon>Pseudomonadati</taxon>
        <taxon>Acidobacteriota</taxon>
        <taxon>Terriglobia</taxon>
        <taxon>Terriglobales</taxon>
        <taxon>Acidobacteriaceae</taxon>
        <taxon>Granulicella</taxon>
    </lineage>
</organism>
<dbReference type="SMART" id="SM00382">
    <property type="entry name" value="AAA"/>
    <property type="match status" value="1"/>
</dbReference>
<dbReference type="OrthoDB" id="9806903at2"/>
<evidence type="ECO:0000259" key="5">
    <source>
        <dbReference type="SMART" id="SM00382"/>
    </source>
</evidence>
<dbReference type="InterPro" id="IPR050221">
    <property type="entry name" value="26S_Proteasome_ATPase"/>
</dbReference>
<dbReference type="AlphaFoldDB" id="A0A4V1L5P9"/>
<dbReference type="SUPFAM" id="SSF52540">
    <property type="entry name" value="P-loop containing nucleoside triphosphate hydrolases"/>
    <property type="match status" value="1"/>
</dbReference>
<dbReference type="EMBL" id="RDSM01000002">
    <property type="protein sequence ID" value="RXH56524.1"/>
    <property type="molecule type" value="Genomic_DNA"/>
</dbReference>
<dbReference type="GO" id="GO:0016887">
    <property type="term" value="F:ATP hydrolysis activity"/>
    <property type="evidence" value="ECO:0007669"/>
    <property type="project" value="InterPro"/>
</dbReference>
<feature type="domain" description="AAA+ ATPase" evidence="5">
    <location>
        <begin position="539"/>
        <end position="671"/>
    </location>
</feature>
<dbReference type="InterPro" id="IPR054472">
    <property type="entry name" value="WHD"/>
</dbReference>
<sequence length="772" mass="84480">MTDASTWLDGNSKYLSAAVAWVRATLQDRVDRREAEAAPMQPTARQQTTSPQPTQPPSKLKTVERVVEAVVETAVVDAVERETFWKWKGFAPRTQPKPSTPILLGPGTPIPTPPAPAEPPPEPPPEPASAPPVSQSLEAAKAALDEAASAIHPPPALLILSQLLGLSPFERDILMLCVGFELDSEIAALCARCPPGSRQPTFALAFSLFQEASWDALSPEKPLRFWKLVEIIQNNGDALAASPLRLDERLLSYVKGLNTLDERLSPYLEALDTQSNGHPLPPSHSLIIDQILARLTQGESAAPMIQLLGNEGATKQSIAGEITRSMQLQLYKLQAALLPTHAADLELMGRLWHRERLLMPLALFVEAPAFGAEPQAGPSKALLGRFLDRVGGSVFLDTRESFPASTRPSHSVDVTRPTTAEQVNAWKDSLGEAAGDIPARLADQFNLDLPTLHTIAHESLTAADHADVPLADRLWTTCLLSCRPKLDGLAQRLEPKATWDDFVLPPHELNLLKQIAEQVANRATVYQTWGYSEKLSRGLGISALFAGDSGTGKSMAAEVIANHLKLNLYRIDLSAVVSKYIGETEKNLRQLFDNAEMGGTILFFDEADALFGKRSEVKDSHDRYSNIEVNYLLQRMEAYRGLAILATNSKSALDLAFFRRLRFVVNFPFPAATERKAIWQRAFTASVPKDDLDFDRLARLNIAGGHIHSIALNAAFLAAREKSKVTMPLILDAARTEFQKLERPINELDFRLPARSVSTTSTPEAAPKGATA</sequence>
<accession>A0A4V1L5P9</accession>
<dbReference type="CDD" id="cd19481">
    <property type="entry name" value="RecA-like_protease"/>
    <property type="match status" value="1"/>
</dbReference>
<reference evidence="6 7" key="1">
    <citation type="submission" date="2018-11" db="EMBL/GenBank/DDBJ databases">
        <authorList>
            <person name="Mardanov A.V."/>
            <person name="Ravin N.V."/>
            <person name="Dedysh S.N."/>
        </authorList>
    </citation>
    <scope>NUCLEOTIDE SEQUENCE [LARGE SCALE GENOMIC DNA]</scope>
    <source>
        <strain evidence="6 7">AF10</strain>
    </source>
</reference>
<feature type="compositionally biased region" description="Low complexity" evidence="4">
    <location>
        <begin position="41"/>
        <end position="52"/>
    </location>
</feature>